<accession>A0A6J5WQ36</accession>
<dbReference type="EMBL" id="CAEKDK010000003">
    <property type="protein sequence ID" value="CAB4273133.1"/>
    <property type="molecule type" value="Genomic_DNA"/>
</dbReference>
<gene>
    <name evidence="2" type="ORF">CURHAP_LOCUS20305</name>
    <name evidence="3" type="ORF">ORAREDHAP_LOCUS20084</name>
</gene>
<feature type="region of interest" description="Disordered" evidence="1">
    <location>
        <begin position="59"/>
        <end position="80"/>
    </location>
</feature>
<protein>
    <submittedName>
        <fullName evidence="3">Uncharacterized protein</fullName>
    </submittedName>
</protein>
<evidence type="ECO:0000313" key="3">
    <source>
        <dbReference type="EMBL" id="CAB4303649.1"/>
    </source>
</evidence>
<name>A0A6J5WQ36_PRUAR</name>
<reference evidence="5" key="1">
    <citation type="journal article" date="2020" name="Genome Biol.">
        <title>Gamete binning: chromosome-level and haplotype-resolved genome assembly enabled by high-throughput single-cell sequencing of gamete genomes.</title>
        <authorList>
            <person name="Campoy J.A."/>
            <person name="Sun H."/>
            <person name="Goel M."/>
            <person name="Jiao W.-B."/>
            <person name="Folz-Donahue K."/>
            <person name="Wang N."/>
            <person name="Rubio M."/>
            <person name="Liu C."/>
            <person name="Kukat C."/>
            <person name="Ruiz D."/>
            <person name="Huettel B."/>
            <person name="Schneeberger K."/>
        </authorList>
    </citation>
    <scope>NUCLEOTIDE SEQUENCE [LARGE SCALE GENOMIC DNA]</scope>
    <source>
        <strain evidence="5">cv. Rojo Pasion</strain>
    </source>
</reference>
<evidence type="ECO:0000256" key="1">
    <source>
        <dbReference type="SAM" id="MobiDB-lite"/>
    </source>
</evidence>
<feature type="compositionally biased region" description="Basic and acidic residues" evidence="1">
    <location>
        <begin position="59"/>
        <end position="70"/>
    </location>
</feature>
<keyword evidence="5" id="KW-1185">Reference proteome</keyword>
<sequence>MQEAELMLCLIVQISLRSTSLKRMIGHMSIFKQLIRSRAVQPEVVVAGLQQPHVNHELHPMELSRPRAELDSSYPPGFGS</sequence>
<proteinExistence type="predicted"/>
<dbReference type="Proteomes" id="UP000507245">
    <property type="component" value="Unassembled WGS sequence"/>
</dbReference>
<organism evidence="3 5">
    <name type="scientific">Prunus armeniaca</name>
    <name type="common">Apricot</name>
    <name type="synonym">Armeniaca vulgaris</name>
    <dbReference type="NCBI Taxonomy" id="36596"/>
    <lineage>
        <taxon>Eukaryota</taxon>
        <taxon>Viridiplantae</taxon>
        <taxon>Streptophyta</taxon>
        <taxon>Embryophyta</taxon>
        <taxon>Tracheophyta</taxon>
        <taxon>Spermatophyta</taxon>
        <taxon>Magnoliopsida</taxon>
        <taxon>eudicotyledons</taxon>
        <taxon>Gunneridae</taxon>
        <taxon>Pentapetalae</taxon>
        <taxon>rosids</taxon>
        <taxon>fabids</taxon>
        <taxon>Rosales</taxon>
        <taxon>Rosaceae</taxon>
        <taxon>Amygdaloideae</taxon>
        <taxon>Amygdaleae</taxon>
        <taxon>Prunus</taxon>
    </lineage>
</organism>
<evidence type="ECO:0000313" key="4">
    <source>
        <dbReference type="Proteomes" id="UP000507222"/>
    </source>
</evidence>
<dbReference type="AlphaFoldDB" id="A0A6J5WQ36"/>
<reference evidence="3 4" key="2">
    <citation type="submission" date="2020-05" db="EMBL/GenBank/DDBJ databases">
        <authorList>
            <person name="Campoy J."/>
            <person name="Schneeberger K."/>
            <person name="Spophaly S."/>
        </authorList>
    </citation>
    <scope>NUCLEOTIDE SEQUENCE [LARGE SCALE GENOMIC DNA]</scope>
    <source>
        <strain evidence="3">PruArmRojPasFocal</strain>
    </source>
</reference>
<dbReference type="EMBL" id="CAEKKB010000003">
    <property type="protein sequence ID" value="CAB4303649.1"/>
    <property type="molecule type" value="Genomic_DNA"/>
</dbReference>
<evidence type="ECO:0000313" key="2">
    <source>
        <dbReference type="EMBL" id="CAB4273133.1"/>
    </source>
</evidence>
<evidence type="ECO:0000313" key="5">
    <source>
        <dbReference type="Proteomes" id="UP000507245"/>
    </source>
</evidence>
<dbReference type="Proteomes" id="UP000507222">
    <property type="component" value="Unassembled WGS sequence"/>
</dbReference>